<dbReference type="GeneID" id="28961620"/>
<reference evidence="2" key="1">
    <citation type="submission" date="2007-04" db="EMBL/GenBank/DDBJ databases">
        <authorList>
            <consortium name="The Broad Institute Genome Sequencing Platform"/>
            <person name="Birren B."/>
            <person name="Lander E."/>
            <person name="Galagan J."/>
            <person name="Nusbaum C."/>
            <person name="Devon K."/>
            <person name="Ma L.-J."/>
            <person name="Jaffe D."/>
            <person name="Butler J."/>
            <person name="Alvarez P."/>
            <person name="Gnerre S."/>
            <person name="Grabherr M."/>
            <person name="Kleber M."/>
            <person name="Mauceli E."/>
            <person name="Brockman W."/>
            <person name="MacCallum I.A."/>
            <person name="Young S."/>
            <person name="LaButti K."/>
            <person name="DeCaprio D."/>
            <person name="Crawford M."/>
            <person name="Koehrsen M."/>
            <person name="Engels R."/>
            <person name="Montgomery P."/>
            <person name="Pearson M."/>
            <person name="Howarth C."/>
            <person name="Larson L."/>
            <person name="White J."/>
            <person name="O'Leary S."/>
            <person name="Kodira C."/>
            <person name="Zeng Q."/>
            <person name="Yandava C."/>
            <person name="Alvarado L."/>
            <person name="Kistler C."/>
            <person name="Shim W.-B."/>
            <person name="Kang S."/>
            <person name="Woloshuk C."/>
        </authorList>
    </citation>
    <scope>NUCLEOTIDE SEQUENCE</scope>
    <source>
        <strain evidence="2">4287</strain>
    </source>
</reference>
<organism evidence="2 3">
    <name type="scientific">Fusarium oxysporum f. sp. lycopersici (strain 4287 / CBS 123668 / FGSC 9935 / NRRL 34936)</name>
    <name type="common">Fusarium vascular wilt of tomato</name>
    <dbReference type="NCBI Taxonomy" id="426428"/>
    <lineage>
        <taxon>Eukaryota</taxon>
        <taxon>Fungi</taxon>
        <taxon>Dikarya</taxon>
        <taxon>Ascomycota</taxon>
        <taxon>Pezizomycotina</taxon>
        <taxon>Sordariomycetes</taxon>
        <taxon>Hypocreomycetidae</taxon>
        <taxon>Hypocreales</taxon>
        <taxon>Nectriaceae</taxon>
        <taxon>Fusarium</taxon>
        <taxon>Fusarium oxysporum species complex</taxon>
    </lineage>
</organism>
<dbReference type="KEGG" id="fox:FOXG_20914"/>
<keyword evidence="1" id="KW-0732">Signal</keyword>
<dbReference type="PANTHER" id="PTHR38166">
    <property type="entry name" value="C2H2-TYPE DOMAIN-CONTAINING PROTEIN-RELATED"/>
    <property type="match status" value="1"/>
</dbReference>
<dbReference type="AlphaFoldDB" id="A0A0J9VS18"/>
<dbReference type="PANTHER" id="PTHR38166:SF1">
    <property type="entry name" value="C2H2-TYPE DOMAIN-CONTAINING PROTEIN"/>
    <property type="match status" value="1"/>
</dbReference>
<feature type="chain" id="PRO_5005325076" description="C2H2-type domain-containing protein" evidence="1">
    <location>
        <begin position="19"/>
        <end position="142"/>
    </location>
</feature>
<reference evidence="2" key="2">
    <citation type="journal article" date="2010" name="Nature">
        <title>Comparative genomics reveals mobile pathogenicity chromosomes in Fusarium.</title>
        <authorList>
            <person name="Ma L.J."/>
            <person name="van der Does H.C."/>
            <person name="Borkovich K.A."/>
            <person name="Coleman J.J."/>
            <person name="Daboussi M.J."/>
            <person name="Di Pietro A."/>
            <person name="Dufresne M."/>
            <person name="Freitag M."/>
            <person name="Grabherr M."/>
            <person name="Henrissat B."/>
            <person name="Houterman P.M."/>
            <person name="Kang S."/>
            <person name="Shim W.B."/>
            <person name="Woloshuk C."/>
            <person name="Xie X."/>
            <person name="Xu J.R."/>
            <person name="Antoniw J."/>
            <person name="Baker S.E."/>
            <person name="Bluhm B.H."/>
            <person name="Breakspear A."/>
            <person name="Brown D.W."/>
            <person name="Butchko R.A."/>
            <person name="Chapman S."/>
            <person name="Coulson R."/>
            <person name="Coutinho P.M."/>
            <person name="Danchin E.G."/>
            <person name="Diener A."/>
            <person name="Gale L.R."/>
            <person name="Gardiner D.M."/>
            <person name="Goff S."/>
            <person name="Hammond-Kosack K.E."/>
            <person name="Hilburn K."/>
            <person name="Hua-Van A."/>
            <person name="Jonkers W."/>
            <person name="Kazan K."/>
            <person name="Kodira C.D."/>
            <person name="Koehrsen M."/>
            <person name="Kumar L."/>
            <person name="Lee Y.H."/>
            <person name="Li L."/>
            <person name="Manners J.M."/>
            <person name="Miranda-Saavedra D."/>
            <person name="Mukherjee M."/>
            <person name="Park G."/>
            <person name="Park J."/>
            <person name="Park S.Y."/>
            <person name="Proctor R.H."/>
            <person name="Regev A."/>
            <person name="Ruiz-Roldan M.C."/>
            <person name="Sain D."/>
            <person name="Sakthikumar S."/>
            <person name="Sykes S."/>
            <person name="Schwartz D.C."/>
            <person name="Turgeon B.G."/>
            <person name="Wapinski I."/>
            <person name="Yoder O."/>
            <person name="Young S."/>
            <person name="Zeng Q."/>
            <person name="Zhou S."/>
            <person name="Galagan J."/>
            <person name="Cuomo C.A."/>
            <person name="Kistler H.C."/>
            <person name="Rep M."/>
        </authorList>
    </citation>
    <scope>NUCLEOTIDE SEQUENCE [LARGE SCALE GENOMIC DNA]</scope>
    <source>
        <strain evidence="2">4287</strain>
    </source>
</reference>
<dbReference type="Proteomes" id="UP000009097">
    <property type="component" value="Unassembled WGS sequence"/>
</dbReference>
<feature type="signal peptide" evidence="1">
    <location>
        <begin position="1"/>
        <end position="18"/>
    </location>
</feature>
<dbReference type="EMBL" id="DS231713">
    <property type="protein sequence ID" value="KNB13769.1"/>
    <property type="molecule type" value="Genomic_DNA"/>
</dbReference>
<accession>A0A0J9VS18</accession>
<evidence type="ECO:0000313" key="3">
    <source>
        <dbReference type="Proteomes" id="UP000009097"/>
    </source>
</evidence>
<dbReference type="VEuPathDB" id="FungiDB:FOXG_20914"/>
<sequence>MVLCYFFFPFIWIRQVKAPFKKRGLACPFYIYNPTICQGCFASDLRSIKDMIGHLFESHSRPVYCATCYNTFDDLVKRDDHALRNQCRKSTPGPLFGLSERQKAELMKINLDCTVDEGWLRIWHIVFPEEKDPVLPPRIQSL</sequence>
<proteinExistence type="predicted"/>
<gene>
    <name evidence="2" type="ORF">FOXG_20914</name>
</gene>
<dbReference type="RefSeq" id="XP_018251814.1">
    <property type="nucleotide sequence ID" value="XM_018401238.1"/>
</dbReference>
<name>A0A0J9VS18_FUSO4</name>
<dbReference type="OrthoDB" id="5146193at2759"/>
<evidence type="ECO:0000313" key="2">
    <source>
        <dbReference type="EMBL" id="KNB13769.1"/>
    </source>
</evidence>
<evidence type="ECO:0000256" key="1">
    <source>
        <dbReference type="SAM" id="SignalP"/>
    </source>
</evidence>
<protein>
    <recommendedName>
        <fullName evidence="4">C2H2-type domain-containing protein</fullName>
    </recommendedName>
</protein>
<evidence type="ECO:0008006" key="4">
    <source>
        <dbReference type="Google" id="ProtNLM"/>
    </source>
</evidence>